<feature type="chain" id="PRO_5046993947" description="TonB C-terminal domain-containing protein" evidence="1">
    <location>
        <begin position="20"/>
        <end position="240"/>
    </location>
</feature>
<dbReference type="Proteomes" id="UP000732105">
    <property type="component" value="Unassembled WGS sequence"/>
</dbReference>
<dbReference type="EMBL" id="RZNH01000057">
    <property type="protein sequence ID" value="NOU62220.1"/>
    <property type="molecule type" value="Genomic_DNA"/>
</dbReference>
<proteinExistence type="predicted"/>
<dbReference type="Pfam" id="PF03544">
    <property type="entry name" value="TonB_C"/>
    <property type="match status" value="1"/>
</dbReference>
<dbReference type="SUPFAM" id="SSF74653">
    <property type="entry name" value="TolA/TonB C-terminal domain"/>
    <property type="match status" value="1"/>
</dbReference>
<name>A0ABX1X1C8_9BACT</name>
<dbReference type="InterPro" id="IPR037682">
    <property type="entry name" value="TonB_C"/>
</dbReference>
<protein>
    <recommendedName>
        <fullName evidence="2">TonB C-terminal domain-containing protein</fullName>
    </recommendedName>
</protein>
<evidence type="ECO:0000259" key="2">
    <source>
        <dbReference type="Pfam" id="PF03544"/>
    </source>
</evidence>
<sequence>MKLNFLTCILLLLSLSSFGQEQKLKRKKIKGIATNEIFTVDKKTKLRNGTYIKLKNQTGDTLVKGQFKNDEKVGLWEFKTYSNEPYMTYNYDNKEIVNLISQVDSFPIRRDSIFVVEKVDRPAIYLDFDSGIDFCLMQTQLPVSMVRYGVYGSAMASFVIGKEGQIKDIEVLVSMDKAFDKFILEKIQSLKGNWIPARKNGQNVDSKMFVLYKTSDSQKPIDDLDKAYCRVVRFFYKAIK</sequence>
<feature type="domain" description="TonB C-terminal" evidence="2">
    <location>
        <begin position="142"/>
        <end position="208"/>
    </location>
</feature>
<keyword evidence="4" id="KW-1185">Reference proteome</keyword>
<keyword evidence="1" id="KW-0732">Signal</keyword>
<evidence type="ECO:0000313" key="3">
    <source>
        <dbReference type="EMBL" id="NOU62220.1"/>
    </source>
</evidence>
<dbReference type="Gene3D" id="3.30.1150.10">
    <property type="match status" value="1"/>
</dbReference>
<comment type="caution">
    <text evidence="3">The sequence shown here is derived from an EMBL/GenBank/DDBJ whole genome shotgun (WGS) entry which is preliminary data.</text>
</comment>
<reference evidence="3 4" key="1">
    <citation type="submission" date="2018-12" db="EMBL/GenBank/DDBJ databases">
        <title>Marinifilum JC070 sp. nov., a marine bacterium isolated from Yongle Blue Hole in the South China Sea.</title>
        <authorList>
            <person name="Fu T."/>
        </authorList>
    </citation>
    <scope>NUCLEOTIDE SEQUENCE [LARGE SCALE GENOMIC DNA]</scope>
    <source>
        <strain evidence="3 4">JC070</strain>
    </source>
</reference>
<accession>A0ABX1X1C8</accession>
<gene>
    <name evidence="3" type="ORF">ELS83_20685</name>
</gene>
<feature type="signal peptide" evidence="1">
    <location>
        <begin position="1"/>
        <end position="19"/>
    </location>
</feature>
<dbReference type="RefSeq" id="WP_171597479.1">
    <property type="nucleotide sequence ID" value="NZ_RZNH01000057.1"/>
</dbReference>
<organism evidence="3 4">
    <name type="scientific">Marinifilum caeruleilacunae</name>
    <dbReference type="NCBI Taxonomy" id="2499076"/>
    <lineage>
        <taxon>Bacteria</taxon>
        <taxon>Pseudomonadati</taxon>
        <taxon>Bacteroidota</taxon>
        <taxon>Bacteroidia</taxon>
        <taxon>Marinilabiliales</taxon>
        <taxon>Marinifilaceae</taxon>
    </lineage>
</organism>
<evidence type="ECO:0000256" key="1">
    <source>
        <dbReference type="SAM" id="SignalP"/>
    </source>
</evidence>
<evidence type="ECO:0000313" key="4">
    <source>
        <dbReference type="Proteomes" id="UP000732105"/>
    </source>
</evidence>